<dbReference type="RefSeq" id="WP_136497452.1">
    <property type="nucleotide sequence ID" value="NZ_CP046052.1"/>
</dbReference>
<keyword evidence="1" id="KW-1133">Transmembrane helix</keyword>
<keyword evidence="3" id="KW-1185">Reference proteome</keyword>
<keyword evidence="1" id="KW-0812">Transmembrane</keyword>
<feature type="transmembrane region" description="Helical" evidence="1">
    <location>
        <begin position="32"/>
        <end position="50"/>
    </location>
</feature>
<feature type="transmembrane region" description="Helical" evidence="1">
    <location>
        <begin position="70"/>
        <end position="92"/>
    </location>
</feature>
<sequence>MHDANEIILFSALGVAFAAGLIVLARWAHKKVFHFAAYALLAVSFLYVGFAMRSDAPGTWTGIELTGVAIYGSLAGLSFVASPWFAVAGLLLHPFWAISFHYLGTGAAFTAAPFALANAGFDVALGLWAAFEIWKSDAGEKTKPDAGAPKLKKGRAQ</sequence>
<dbReference type="EMBL" id="CP046052">
    <property type="protein sequence ID" value="QGM47299.1"/>
    <property type="molecule type" value="Genomic_DNA"/>
</dbReference>
<dbReference type="OrthoDB" id="8454738at2"/>
<keyword evidence="2" id="KW-0813">Transport</keyword>
<organism evidence="2 3">
    <name type="scientific">Methylocystis heyeri</name>
    <dbReference type="NCBI Taxonomy" id="391905"/>
    <lineage>
        <taxon>Bacteria</taxon>
        <taxon>Pseudomonadati</taxon>
        <taxon>Pseudomonadota</taxon>
        <taxon>Alphaproteobacteria</taxon>
        <taxon>Hyphomicrobiales</taxon>
        <taxon>Methylocystaceae</taxon>
        <taxon>Methylocystis</taxon>
    </lineage>
</organism>
<proteinExistence type="predicted"/>
<accession>A0A6B8KII6</accession>
<evidence type="ECO:0000313" key="2">
    <source>
        <dbReference type="EMBL" id="QGM47299.1"/>
    </source>
</evidence>
<keyword evidence="1" id="KW-0472">Membrane</keyword>
<reference evidence="2 3" key="1">
    <citation type="submission" date="2019-11" db="EMBL/GenBank/DDBJ databases">
        <title>The genome sequence of Methylocystis heyeri.</title>
        <authorList>
            <person name="Oshkin I.Y."/>
            <person name="Miroshnikov K."/>
            <person name="Dedysh S.N."/>
        </authorList>
    </citation>
    <scope>NUCLEOTIDE SEQUENCE [LARGE SCALE GENOMIC DNA]</scope>
    <source>
        <strain evidence="2 3">H2</strain>
    </source>
</reference>
<evidence type="ECO:0000256" key="1">
    <source>
        <dbReference type="SAM" id="Phobius"/>
    </source>
</evidence>
<dbReference type="KEGG" id="mhey:H2LOC_017275"/>
<gene>
    <name evidence="2" type="ORF">H2LOC_017275</name>
</gene>
<evidence type="ECO:0000313" key="3">
    <source>
        <dbReference type="Proteomes" id="UP000309061"/>
    </source>
</evidence>
<keyword evidence="2" id="KW-0762">Sugar transport</keyword>
<name>A0A6B8KII6_9HYPH</name>
<dbReference type="AlphaFoldDB" id="A0A6B8KII6"/>
<feature type="transmembrane region" description="Helical" evidence="1">
    <location>
        <begin position="6"/>
        <end position="25"/>
    </location>
</feature>
<dbReference type="Proteomes" id="UP000309061">
    <property type="component" value="Chromosome"/>
</dbReference>
<protein>
    <submittedName>
        <fullName evidence="2">PTS sugar transporter subunit IIA</fullName>
    </submittedName>
</protein>